<comment type="caution">
    <text evidence="1">The sequence shown here is derived from an EMBL/GenBank/DDBJ whole genome shotgun (WGS) entry which is preliminary data.</text>
</comment>
<reference evidence="1 2" key="1">
    <citation type="submission" date="2020-08" db="EMBL/GenBank/DDBJ databases">
        <title>Sequencing the genomes of 1000 actinobacteria strains.</title>
        <authorList>
            <person name="Klenk H.-P."/>
        </authorList>
    </citation>
    <scope>NUCLEOTIDE SEQUENCE [LARGE SCALE GENOMIC DNA]</scope>
    <source>
        <strain evidence="1 2">DSM 105369</strain>
    </source>
</reference>
<name>A0A839N8I9_9MICO</name>
<keyword evidence="2" id="KW-1185">Reference proteome</keyword>
<evidence type="ECO:0000313" key="1">
    <source>
        <dbReference type="EMBL" id="MBB2890972.1"/>
    </source>
</evidence>
<evidence type="ECO:0000313" key="2">
    <source>
        <dbReference type="Proteomes" id="UP000559182"/>
    </source>
</evidence>
<accession>A0A839N8I9</accession>
<sequence>MSVGDEVFRRIQSAARSAAAKAGTGAPTQEYLIRHTLESFLDRLSRTAHAEDFVLKGGILLAAYGIRRPTKDADANAIGADVTLEHLIAVVHDIAAVETDDGVVFDLNSISVQVIREHADYPGFRVRVGVSIGPWNGAAAWDVSTGDPIVPAPRKVHIDRVLGDPIKLLGYAPETTIAEKGVTILERGITSTRWRDYVDIVQLARQGTDTDELLRSARAVARYRGVTLEPIAPYVVGYGQVGQTKWAAWRRKERLEAVCEADLDEQMALVASYLDPVFRPGDTAPPCK</sequence>
<dbReference type="RefSeq" id="WP_183319302.1">
    <property type="nucleotide sequence ID" value="NZ_JACHVQ010000001.1"/>
</dbReference>
<dbReference type="Pfam" id="PF08843">
    <property type="entry name" value="AbiEii"/>
    <property type="match status" value="1"/>
</dbReference>
<dbReference type="EMBL" id="JACHVQ010000001">
    <property type="protein sequence ID" value="MBB2890972.1"/>
    <property type="molecule type" value="Genomic_DNA"/>
</dbReference>
<dbReference type="InterPro" id="IPR014942">
    <property type="entry name" value="AbiEii"/>
</dbReference>
<dbReference type="Proteomes" id="UP000559182">
    <property type="component" value="Unassembled WGS sequence"/>
</dbReference>
<protein>
    <recommendedName>
        <fullName evidence="3">Nucleotidyl transferase AbiEii/AbiGii toxin family protein</fullName>
    </recommendedName>
</protein>
<gene>
    <name evidence="1" type="ORF">FHU39_000956</name>
</gene>
<dbReference type="AlphaFoldDB" id="A0A839N8I9"/>
<proteinExistence type="predicted"/>
<evidence type="ECO:0008006" key="3">
    <source>
        <dbReference type="Google" id="ProtNLM"/>
    </source>
</evidence>
<organism evidence="1 2">
    <name type="scientific">Flexivirga oryzae</name>
    <dbReference type="NCBI Taxonomy" id="1794944"/>
    <lineage>
        <taxon>Bacteria</taxon>
        <taxon>Bacillati</taxon>
        <taxon>Actinomycetota</taxon>
        <taxon>Actinomycetes</taxon>
        <taxon>Micrococcales</taxon>
        <taxon>Dermacoccaceae</taxon>
        <taxon>Flexivirga</taxon>
    </lineage>
</organism>